<dbReference type="AlphaFoldDB" id="W7XLC9"/>
<dbReference type="RefSeq" id="XP_012651376.1">
    <property type="nucleotide sequence ID" value="XM_012795922.1"/>
</dbReference>
<evidence type="ECO:0000256" key="1">
    <source>
        <dbReference type="SAM" id="MobiDB-lite"/>
    </source>
</evidence>
<dbReference type="GeneID" id="24439529"/>
<dbReference type="Proteomes" id="UP000009168">
    <property type="component" value="Unassembled WGS sequence"/>
</dbReference>
<name>W7XLC9_TETTS</name>
<sequence>MNTSFESNKKGKFRKQKSIFSQQSRQLEDDNSDCQQSCDSKIDRSCQRYLFEIKSYQLEQGHQGDQDISDNGSVADQNVLIQINQGQQIQNQLKQEIPTINQKINISEAIPFSQDQSKKLMVSKLDMSFNNQPSLIEQNKEQNTPQEILFHELNTKDQEIPNDKTDKYQAQRLHTNISINQNIVSSPSQIKKNEKENKEKDQSLIKYQKNEGLIYEDFIFEKNIDNLSKKMTSAVNKILLLKEATNLTFKDYTTINDLCFYYKQHQKKSRMALCKRIFN</sequence>
<evidence type="ECO:0000313" key="3">
    <source>
        <dbReference type="Proteomes" id="UP000009168"/>
    </source>
</evidence>
<reference evidence="3" key="1">
    <citation type="journal article" date="2006" name="PLoS Biol.">
        <title>Macronuclear genome sequence of the ciliate Tetrahymena thermophila, a model eukaryote.</title>
        <authorList>
            <person name="Eisen J.A."/>
            <person name="Coyne R.S."/>
            <person name="Wu M."/>
            <person name="Wu D."/>
            <person name="Thiagarajan M."/>
            <person name="Wortman J.R."/>
            <person name="Badger J.H."/>
            <person name="Ren Q."/>
            <person name="Amedeo P."/>
            <person name="Jones K.M."/>
            <person name="Tallon L.J."/>
            <person name="Delcher A.L."/>
            <person name="Salzberg S.L."/>
            <person name="Silva J.C."/>
            <person name="Haas B.J."/>
            <person name="Majoros W.H."/>
            <person name="Farzad M."/>
            <person name="Carlton J.M."/>
            <person name="Smith R.K. Jr."/>
            <person name="Garg J."/>
            <person name="Pearlman R.E."/>
            <person name="Karrer K.M."/>
            <person name="Sun L."/>
            <person name="Manning G."/>
            <person name="Elde N.C."/>
            <person name="Turkewitz A.P."/>
            <person name="Asai D.J."/>
            <person name="Wilkes D.E."/>
            <person name="Wang Y."/>
            <person name="Cai H."/>
            <person name="Collins K."/>
            <person name="Stewart B.A."/>
            <person name="Lee S.R."/>
            <person name="Wilamowska K."/>
            <person name="Weinberg Z."/>
            <person name="Ruzzo W.L."/>
            <person name="Wloga D."/>
            <person name="Gaertig J."/>
            <person name="Frankel J."/>
            <person name="Tsao C.-C."/>
            <person name="Gorovsky M.A."/>
            <person name="Keeling P.J."/>
            <person name="Waller R.F."/>
            <person name="Patron N.J."/>
            <person name="Cherry J.M."/>
            <person name="Stover N.A."/>
            <person name="Krieger C.J."/>
            <person name="del Toro C."/>
            <person name="Ryder H.F."/>
            <person name="Williamson S.C."/>
            <person name="Barbeau R.A."/>
            <person name="Hamilton E.P."/>
            <person name="Orias E."/>
        </authorList>
    </citation>
    <scope>NUCLEOTIDE SEQUENCE [LARGE SCALE GENOMIC DNA]</scope>
    <source>
        <strain evidence="3">SB210</strain>
    </source>
</reference>
<evidence type="ECO:0000313" key="2">
    <source>
        <dbReference type="EMBL" id="EWS76069.1"/>
    </source>
</evidence>
<proteinExistence type="predicted"/>
<accession>W7XLC9</accession>
<dbReference type="InParanoid" id="W7XLC9"/>
<gene>
    <name evidence="2" type="ORF">TTHERM_000550763</name>
</gene>
<dbReference type="KEGG" id="tet:TTHERM_000550763"/>
<feature type="region of interest" description="Disordered" evidence="1">
    <location>
        <begin position="1"/>
        <end position="38"/>
    </location>
</feature>
<dbReference type="EMBL" id="GG662828">
    <property type="protein sequence ID" value="EWS76069.1"/>
    <property type="molecule type" value="Genomic_DNA"/>
</dbReference>
<protein>
    <submittedName>
        <fullName evidence="2">Cation channel family protein, putative</fullName>
    </submittedName>
</protein>
<keyword evidence="3" id="KW-1185">Reference proteome</keyword>
<organism evidence="2 3">
    <name type="scientific">Tetrahymena thermophila (strain SB210)</name>
    <dbReference type="NCBI Taxonomy" id="312017"/>
    <lineage>
        <taxon>Eukaryota</taxon>
        <taxon>Sar</taxon>
        <taxon>Alveolata</taxon>
        <taxon>Ciliophora</taxon>
        <taxon>Intramacronucleata</taxon>
        <taxon>Oligohymenophorea</taxon>
        <taxon>Hymenostomatida</taxon>
        <taxon>Tetrahymenina</taxon>
        <taxon>Tetrahymenidae</taxon>
        <taxon>Tetrahymena</taxon>
    </lineage>
</organism>